<gene>
    <name evidence="1" type="ORF">AFUS01_LOCUS31246</name>
</gene>
<feature type="non-terminal residue" evidence="1">
    <location>
        <position position="1"/>
    </location>
</feature>
<name>A0A8J2KT65_9HEXA</name>
<dbReference type="Proteomes" id="UP000708208">
    <property type="component" value="Unassembled WGS sequence"/>
</dbReference>
<evidence type="ECO:0000313" key="2">
    <source>
        <dbReference type="Proteomes" id="UP000708208"/>
    </source>
</evidence>
<proteinExistence type="predicted"/>
<organism evidence="1 2">
    <name type="scientific">Allacma fusca</name>
    <dbReference type="NCBI Taxonomy" id="39272"/>
    <lineage>
        <taxon>Eukaryota</taxon>
        <taxon>Metazoa</taxon>
        <taxon>Ecdysozoa</taxon>
        <taxon>Arthropoda</taxon>
        <taxon>Hexapoda</taxon>
        <taxon>Collembola</taxon>
        <taxon>Symphypleona</taxon>
        <taxon>Sminthuridae</taxon>
        <taxon>Allacma</taxon>
    </lineage>
</organism>
<reference evidence="1" key="1">
    <citation type="submission" date="2021-06" db="EMBL/GenBank/DDBJ databases">
        <authorList>
            <person name="Hodson N. C."/>
            <person name="Mongue J. A."/>
            <person name="Jaron S. K."/>
        </authorList>
    </citation>
    <scope>NUCLEOTIDE SEQUENCE</scope>
</reference>
<protein>
    <submittedName>
        <fullName evidence="1">Uncharacterized protein</fullName>
    </submittedName>
</protein>
<accession>A0A8J2KT65</accession>
<sequence>NEKTISVSWSYQGP</sequence>
<dbReference type="EMBL" id="CAJVCH010492963">
    <property type="protein sequence ID" value="CAG7820875.1"/>
    <property type="molecule type" value="Genomic_DNA"/>
</dbReference>
<comment type="caution">
    <text evidence="1">The sequence shown here is derived from an EMBL/GenBank/DDBJ whole genome shotgun (WGS) entry which is preliminary data.</text>
</comment>
<keyword evidence="2" id="KW-1185">Reference proteome</keyword>
<evidence type="ECO:0000313" key="1">
    <source>
        <dbReference type="EMBL" id="CAG7820875.1"/>
    </source>
</evidence>